<dbReference type="SUPFAM" id="SSF55455">
    <property type="entry name" value="SRF-like"/>
    <property type="match status" value="1"/>
</dbReference>
<organism evidence="1 2">
    <name type="scientific">Brassica napus</name>
    <name type="common">Rape</name>
    <dbReference type="NCBI Taxonomy" id="3708"/>
    <lineage>
        <taxon>Eukaryota</taxon>
        <taxon>Viridiplantae</taxon>
        <taxon>Streptophyta</taxon>
        <taxon>Embryophyta</taxon>
        <taxon>Tracheophyta</taxon>
        <taxon>Spermatophyta</taxon>
        <taxon>Magnoliopsida</taxon>
        <taxon>eudicotyledons</taxon>
        <taxon>Gunneridae</taxon>
        <taxon>Pentapetalae</taxon>
        <taxon>rosids</taxon>
        <taxon>malvids</taxon>
        <taxon>Brassicales</taxon>
        <taxon>Brassicaceae</taxon>
        <taxon>Brassiceae</taxon>
        <taxon>Brassica</taxon>
    </lineage>
</organism>
<dbReference type="InterPro" id="IPR036879">
    <property type="entry name" value="TF_MADSbox_sf"/>
</dbReference>
<reference evidence="1 2" key="1">
    <citation type="submission" date="2021-05" db="EMBL/GenBank/DDBJ databases">
        <title>Genome Assembly of Synthetic Allotetraploid Brassica napus Reveals Homoeologous Exchanges between Subgenomes.</title>
        <authorList>
            <person name="Davis J.T."/>
        </authorList>
    </citation>
    <scope>NUCLEOTIDE SEQUENCE [LARGE SCALE GENOMIC DNA]</scope>
    <source>
        <strain evidence="2">cv. Da-Ae</strain>
        <tissue evidence="1">Seedling</tissue>
    </source>
</reference>
<evidence type="ECO:0000313" key="2">
    <source>
        <dbReference type="Proteomes" id="UP000824890"/>
    </source>
</evidence>
<comment type="caution">
    <text evidence="1">The sequence shown here is derived from an EMBL/GenBank/DDBJ whole genome shotgun (WGS) entry which is preliminary data.</text>
</comment>
<proteinExistence type="predicted"/>
<evidence type="ECO:0008006" key="3">
    <source>
        <dbReference type="Google" id="ProtNLM"/>
    </source>
</evidence>
<name>A0ABQ8CDG5_BRANA</name>
<sequence>MDSLSSSTSTKMKNNNKLSVRNETRFKKSFLLLREKTVLKKALELSILCDNDICGSLVDQLLVLQDRARYLLYSQDHQTEPSSGFLPHNDFSSSLIDEVDPLMNFCPPVIDNLVSDHQQQIGSSITNLLMSGDKSTPAGSSNHQSKFSMFLFNHETATFTQLPNSVFSSFDQGLTPCSNNLLTASHGAQDYNFGYGNNLNAQGFNFGCSNNLNTQGFNFGCNNNLCA</sequence>
<keyword evidence="2" id="KW-1185">Reference proteome</keyword>
<evidence type="ECO:0000313" key="1">
    <source>
        <dbReference type="EMBL" id="KAH0915116.1"/>
    </source>
</evidence>
<dbReference type="Proteomes" id="UP000824890">
    <property type="component" value="Unassembled WGS sequence"/>
</dbReference>
<accession>A0ABQ8CDG5</accession>
<dbReference type="EMBL" id="JAGKQM010000008">
    <property type="protein sequence ID" value="KAH0915116.1"/>
    <property type="molecule type" value="Genomic_DNA"/>
</dbReference>
<protein>
    <recommendedName>
        <fullName evidence="3">MADS-box domain-containing protein</fullName>
    </recommendedName>
</protein>
<gene>
    <name evidence="1" type="ORF">HID58_029562</name>
</gene>